<evidence type="ECO:0000259" key="6">
    <source>
        <dbReference type="Pfam" id="PF07685"/>
    </source>
</evidence>
<dbReference type="PANTHER" id="PTHR21343:SF1">
    <property type="entry name" value="COBYRIC ACID SYNTHASE"/>
    <property type="match status" value="1"/>
</dbReference>
<evidence type="ECO:0000259" key="5">
    <source>
        <dbReference type="Pfam" id="PF01656"/>
    </source>
</evidence>
<dbReference type="Pfam" id="PF07685">
    <property type="entry name" value="GATase_3"/>
    <property type="match status" value="1"/>
</dbReference>
<sequence length="513" mass="57207">MKGNSGKRMALPIMIQGTHSDAGKSVLVAGLCRVFARRGVRTAPFKSQNMALNSYITADGKEIGRAQGVQAEAAGIEATTDMNPILIKPSGSMQSQIVVHGRPLANMRAGEYREQFFEEGLRIVTEAYERLASQFERIVIEGAGSPAEINLNDRELVNMRIARMARAPVLLVGDIDRGGVFASLVGTLQLLEPEDRERIAGFIINKFRGDLRLLEPGLEWLEHYTGKPVLGVVPYVEGLHIESEDSMALAQYSRSPNFDKPIQIAVIRLPSISNFTDLDPLMEEPDCHVRLVETASQLGDPDAIVLPGSKNTLGDLRFLQESGLFAAVERSRAIQEPWIVGICGGFQMMGRSVQDEERVESPEGSRIGFGWFPMDTVWRREKVTVRVEGAAQFAREKYVIHGYEIHHGWTHYEQGQPFSVLTRMGSSEEVRDGMLDEHRKLMGTYVHGVFHNDAFRAAWLNGIRARKGLAPLKDRPNSELLREEAYDRLADVLEQQLDMERIERILTDAASNG</sequence>
<accession>A0A8J4H352</accession>
<evidence type="ECO:0000256" key="3">
    <source>
        <dbReference type="ARBA" id="ARBA00022962"/>
    </source>
</evidence>
<dbReference type="EMBL" id="BOVK01000006">
    <property type="protein sequence ID" value="GIQ67728.1"/>
    <property type="molecule type" value="Genomic_DNA"/>
</dbReference>
<evidence type="ECO:0000256" key="4">
    <source>
        <dbReference type="HAMAP-Rule" id="MF_00028"/>
    </source>
</evidence>
<organism evidence="7 8">
    <name type="scientific">Xylanibacillus composti</name>
    <dbReference type="NCBI Taxonomy" id="1572762"/>
    <lineage>
        <taxon>Bacteria</taxon>
        <taxon>Bacillati</taxon>
        <taxon>Bacillota</taxon>
        <taxon>Bacilli</taxon>
        <taxon>Bacillales</taxon>
        <taxon>Paenibacillaceae</taxon>
        <taxon>Xylanibacillus</taxon>
    </lineage>
</organism>
<name>A0A8J4H352_9BACL</name>
<evidence type="ECO:0000256" key="1">
    <source>
        <dbReference type="ARBA" id="ARBA00004953"/>
    </source>
</evidence>
<dbReference type="InterPro" id="IPR011698">
    <property type="entry name" value="GATase_3"/>
</dbReference>
<dbReference type="Proteomes" id="UP000677918">
    <property type="component" value="Unassembled WGS sequence"/>
</dbReference>
<dbReference type="InterPro" id="IPR033949">
    <property type="entry name" value="CobQ_GATase1"/>
</dbReference>
<evidence type="ECO:0000313" key="7">
    <source>
        <dbReference type="EMBL" id="GIQ67728.1"/>
    </source>
</evidence>
<dbReference type="PANTHER" id="PTHR21343">
    <property type="entry name" value="DETHIOBIOTIN SYNTHETASE"/>
    <property type="match status" value="1"/>
</dbReference>
<feature type="active site" evidence="4">
    <location>
        <position position="447"/>
    </location>
</feature>
<dbReference type="UniPathway" id="UPA00148"/>
<feature type="domain" description="CobQ/CobB/MinD/ParA nucleotide binding" evidence="5">
    <location>
        <begin position="13"/>
        <end position="240"/>
    </location>
</feature>
<dbReference type="RefSeq" id="WP_244864949.1">
    <property type="nucleotide sequence ID" value="NZ_BOVK01000006.1"/>
</dbReference>
<comment type="pathway">
    <text evidence="1 4">Cofactor biosynthesis; adenosylcobalamin biosynthesis.</text>
</comment>
<evidence type="ECO:0000313" key="8">
    <source>
        <dbReference type="Proteomes" id="UP000677918"/>
    </source>
</evidence>
<dbReference type="GO" id="GO:0003824">
    <property type="term" value="F:catalytic activity"/>
    <property type="evidence" value="ECO:0007669"/>
    <property type="project" value="InterPro"/>
</dbReference>
<keyword evidence="3 4" id="KW-0315">Glutamine amidotransferase</keyword>
<dbReference type="SUPFAM" id="SSF52317">
    <property type="entry name" value="Class I glutamine amidotransferase-like"/>
    <property type="match status" value="1"/>
</dbReference>
<keyword evidence="2 4" id="KW-0169">Cobalamin biosynthesis</keyword>
<evidence type="ECO:0000256" key="2">
    <source>
        <dbReference type="ARBA" id="ARBA00022573"/>
    </source>
</evidence>
<dbReference type="InterPro" id="IPR047045">
    <property type="entry name" value="CobQ_N"/>
</dbReference>
<dbReference type="Pfam" id="PF01656">
    <property type="entry name" value="CbiA"/>
    <property type="match status" value="1"/>
</dbReference>
<gene>
    <name evidence="4" type="primary">cobQ</name>
    <name evidence="7" type="ORF">XYCOK13_05520</name>
</gene>
<dbReference type="AlphaFoldDB" id="A0A8J4H352"/>
<dbReference type="Gene3D" id="3.40.50.300">
    <property type="entry name" value="P-loop containing nucleotide triphosphate hydrolases"/>
    <property type="match status" value="1"/>
</dbReference>
<reference evidence="7" key="1">
    <citation type="submission" date="2021-04" db="EMBL/GenBank/DDBJ databases">
        <title>Draft genome sequence of Xylanibacillus composti strain K13.</title>
        <authorList>
            <person name="Uke A."/>
            <person name="Chhe C."/>
            <person name="Baramee S."/>
            <person name="Kosugi A."/>
        </authorList>
    </citation>
    <scope>NUCLEOTIDE SEQUENCE</scope>
    <source>
        <strain evidence="7">K13</strain>
    </source>
</reference>
<dbReference type="InterPro" id="IPR027417">
    <property type="entry name" value="P-loop_NTPase"/>
</dbReference>
<dbReference type="InterPro" id="IPR029062">
    <property type="entry name" value="Class_I_gatase-like"/>
</dbReference>
<dbReference type="NCBIfam" id="TIGR00313">
    <property type="entry name" value="cobQ"/>
    <property type="match status" value="1"/>
</dbReference>
<feature type="active site" description="Nucleophile" evidence="4">
    <location>
        <position position="343"/>
    </location>
</feature>
<keyword evidence="8" id="KW-1185">Reference proteome</keyword>
<feature type="domain" description="CobB/CobQ-like glutamine amidotransferase" evidence="6">
    <location>
        <begin position="263"/>
        <end position="454"/>
    </location>
</feature>
<dbReference type="SUPFAM" id="SSF52540">
    <property type="entry name" value="P-loop containing nucleoside triphosphate hydrolases"/>
    <property type="match status" value="1"/>
</dbReference>
<comment type="function">
    <text evidence="4">Catalyzes amidations at positions B, D, E, and G on adenosylcobyrinic A,C-diamide. NH(2) groups are provided by glutamine, and one molecule of ATP is hydrogenolyzed for each amidation.</text>
</comment>
<comment type="caution">
    <text evidence="7">The sequence shown here is derived from an EMBL/GenBank/DDBJ whole genome shotgun (WGS) entry which is preliminary data.</text>
</comment>
<dbReference type="NCBIfam" id="NF001989">
    <property type="entry name" value="PRK00784.1"/>
    <property type="match status" value="1"/>
</dbReference>
<dbReference type="GO" id="GO:0015420">
    <property type="term" value="F:ABC-type vitamin B12 transporter activity"/>
    <property type="evidence" value="ECO:0007669"/>
    <property type="project" value="UniProtKB-UniRule"/>
</dbReference>
<dbReference type="CDD" id="cd05389">
    <property type="entry name" value="CobQ_N"/>
    <property type="match status" value="1"/>
</dbReference>
<dbReference type="Gene3D" id="3.40.50.880">
    <property type="match status" value="1"/>
</dbReference>
<dbReference type="HAMAP" id="MF_00028">
    <property type="entry name" value="CobQ"/>
    <property type="match status" value="1"/>
</dbReference>
<proteinExistence type="inferred from homology"/>
<dbReference type="PROSITE" id="PS51274">
    <property type="entry name" value="GATASE_COBBQ"/>
    <property type="match status" value="1"/>
</dbReference>
<protein>
    <recommendedName>
        <fullName evidence="4">Cobyric acid synthase</fullName>
    </recommendedName>
</protein>
<dbReference type="GO" id="GO:0009236">
    <property type="term" value="P:cobalamin biosynthetic process"/>
    <property type="evidence" value="ECO:0007669"/>
    <property type="project" value="UniProtKB-UniRule"/>
</dbReference>
<dbReference type="PROSITE" id="PS51273">
    <property type="entry name" value="GATASE_TYPE_1"/>
    <property type="match status" value="1"/>
</dbReference>
<comment type="similarity">
    <text evidence="4">Belongs to the CobB/CobQ family. CobQ subfamily.</text>
</comment>
<dbReference type="InterPro" id="IPR002586">
    <property type="entry name" value="CobQ/CobB/MinD/ParA_Nub-bd_dom"/>
</dbReference>
<dbReference type="InterPro" id="IPR004459">
    <property type="entry name" value="CobQ_synth"/>
</dbReference>
<dbReference type="CDD" id="cd01750">
    <property type="entry name" value="GATase1_CobQ"/>
    <property type="match status" value="1"/>
</dbReference>